<name>G9YPT9_FLAPL</name>
<evidence type="ECO:0000256" key="4">
    <source>
        <dbReference type="ARBA" id="ARBA00022898"/>
    </source>
</evidence>
<dbReference type="GO" id="GO:0031071">
    <property type="term" value="F:cysteine desulfurase activity"/>
    <property type="evidence" value="ECO:0007669"/>
    <property type="project" value="UniProtKB-EC"/>
</dbReference>
<feature type="domain" description="Aminotransferase class V" evidence="6">
    <location>
        <begin position="27"/>
        <end position="397"/>
    </location>
</feature>
<dbReference type="STRING" id="292800.A4U99_14865"/>
<evidence type="ECO:0000256" key="3">
    <source>
        <dbReference type="ARBA" id="ARBA00012239"/>
    </source>
</evidence>
<sequence>GGGGGGGGGGVCPPACFEEEESHMRTVYLDNAATSYPKAPGVGAAMADYIERVGCNIGRGGYQRAYDAAEGVLEVRERLCTLVNGPGPRNVAFTSGATHGLNLLLKGLLRPGDRVVTSPMEHNAVLRPLRQLERAGVEVEYLPCTERGELVTENLAERLTPGVRAVVLTHASNVSGTIFPIAEVGRLCRARGIFFLVDAAQTLGVLPVDMGAMGIDGLAFPGHKGLLGPQGIGGVVVSDALASELEPLLAGGTGSQSESLDMPSFLPDRLEAGTLNLPGIFGLGAALDYLDREGEALRARERKLAGHLWARLMELEEDGLRVLGSDDPVNRVGVVSVDFLCADNAEMTFRLEREYGIQTRCGLHCAPLAHKTLGTFPQGAVRFSVGPFTTFEELDYVHGAVYDLLLEVGNQ</sequence>
<proteinExistence type="inferred from homology"/>
<evidence type="ECO:0000256" key="2">
    <source>
        <dbReference type="ARBA" id="ARBA00010447"/>
    </source>
</evidence>
<feature type="non-terminal residue" evidence="7">
    <location>
        <position position="1"/>
    </location>
</feature>
<evidence type="ECO:0000256" key="5">
    <source>
        <dbReference type="ARBA" id="ARBA00050776"/>
    </source>
</evidence>
<dbReference type="NCBIfam" id="TIGR01977">
    <property type="entry name" value="am_tr_V_EF2568"/>
    <property type="match status" value="1"/>
</dbReference>
<organism evidence="7 8">
    <name type="scientific">Flavonifractor plautii ATCC 29863</name>
    <dbReference type="NCBI Taxonomy" id="411475"/>
    <lineage>
        <taxon>Bacteria</taxon>
        <taxon>Bacillati</taxon>
        <taxon>Bacillota</taxon>
        <taxon>Clostridia</taxon>
        <taxon>Eubacteriales</taxon>
        <taxon>Oscillospiraceae</taxon>
        <taxon>Flavonifractor</taxon>
    </lineage>
</organism>
<dbReference type="HOGENOM" id="CLU_668214_0_0_9"/>
<dbReference type="Gene3D" id="3.40.640.10">
    <property type="entry name" value="Type I PLP-dependent aspartate aminotransferase-like (Major domain)"/>
    <property type="match status" value="1"/>
</dbReference>
<dbReference type="InterPro" id="IPR015421">
    <property type="entry name" value="PyrdxlP-dep_Trfase_major"/>
</dbReference>
<dbReference type="EMBL" id="AGCK01000112">
    <property type="protein sequence ID" value="EHM52388.1"/>
    <property type="molecule type" value="Genomic_DNA"/>
</dbReference>
<dbReference type="InterPro" id="IPR015422">
    <property type="entry name" value="PyrdxlP-dep_Trfase_small"/>
</dbReference>
<dbReference type="InterPro" id="IPR010969">
    <property type="entry name" value="Cys_dSase-rel_unknwn_funct"/>
</dbReference>
<dbReference type="PANTHER" id="PTHR43586">
    <property type="entry name" value="CYSTEINE DESULFURASE"/>
    <property type="match status" value="1"/>
</dbReference>
<dbReference type="SUPFAM" id="SSF53383">
    <property type="entry name" value="PLP-dependent transferases"/>
    <property type="match status" value="1"/>
</dbReference>
<dbReference type="InterPro" id="IPR015424">
    <property type="entry name" value="PyrdxlP-dep_Trfase"/>
</dbReference>
<evidence type="ECO:0000256" key="1">
    <source>
        <dbReference type="ARBA" id="ARBA00001933"/>
    </source>
</evidence>
<protein>
    <recommendedName>
        <fullName evidence="3">cysteine desulfurase</fullName>
        <ecNumber evidence="3">2.8.1.7</ecNumber>
    </recommendedName>
</protein>
<keyword evidence="4" id="KW-0663">Pyridoxal phosphate</keyword>
<reference evidence="7 8" key="1">
    <citation type="submission" date="2011-08" db="EMBL/GenBank/DDBJ databases">
        <authorList>
            <person name="Weinstock G."/>
            <person name="Sodergren E."/>
            <person name="Clifton S."/>
            <person name="Fulton L."/>
            <person name="Fulton B."/>
            <person name="Courtney L."/>
            <person name="Fronick C."/>
            <person name="Harrison M."/>
            <person name="Strong C."/>
            <person name="Farmer C."/>
            <person name="Delahaunty K."/>
            <person name="Markovic C."/>
            <person name="Hall O."/>
            <person name="Minx P."/>
            <person name="Tomlinson C."/>
            <person name="Mitreva M."/>
            <person name="Hou S."/>
            <person name="Chen J."/>
            <person name="Wollam A."/>
            <person name="Pepin K.H."/>
            <person name="Johnson M."/>
            <person name="Bhonagiri V."/>
            <person name="Zhang X."/>
            <person name="Suruliraj S."/>
            <person name="Warren W."/>
            <person name="Chinwalla A."/>
            <person name="Mardis E.R."/>
            <person name="Wilson R.K."/>
        </authorList>
    </citation>
    <scope>NUCLEOTIDE SEQUENCE [LARGE SCALE GENOMIC DNA]</scope>
    <source>
        <strain evidence="7 8">ATCC 29863</strain>
    </source>
</reference>
<comment type="cofactor">
    <cofactor evidence="1">
        <name>pyridoxal 5'-phosphate</name>
        <dbReference type="ChEBI" id="CHEBI:597326"/>
    </cofactor>
</comment>
<dbReference type="Proteomes" id="UP000004459">
    <property type="component" value="Unassembled WGS sequence"/>
</dbReference>
<dbReference type="Pfam" id="PF00266">
    <property type="entry name" value="Aminotran_5"/>
    <property type="match status" value="1"/>
</dbReference>
<dbReference type="PATRIC" id="fig|411475.3.peg.1327"/>
<dbReference type="InterPro" id="IPR016454">
    <property type="entry name" value="Cysteine_dSase"/>
</dbReference>
<evidence type="ECO:0000259" key="6">
    <source>
        <dbReference type="Pfam" id="PF00266"/>
    </source>
</evidence>
<dbReference type="AlphaFoldDB" id="G9YPT9"/>
<gene>
    <name evidence="7" type="ORF">HMPREF0372_01528</name>
</gene>
<dbReference type="InterPro" id="IPR000192">
    <property type="entry name" value="Aminotrans_V_dom"/>
</dbReference>
<comment type="caution">
    <text evidence="7">The sequence shown here is derived from an EMBL/GenBank/DDBJ whole genome shotgun (WGS) entry which is preliminary data.</text>
</comment>
<evidence type="ECO:0000313" key="8">
    <source>
        <dbReference type="Proteomes" id="UP000004459"/>
    </source>
</evidence>
<evidence type="ECO:0000313" key="7">
    <source>
        <dbReference type="EMBL" id="EHM52388.1"/>
    </source>
</evidence>
<dbReference type="PIRSF" id="PIRSF005572">
    <property type="entry name" value="NifS"/>
    <property type="match status" value="1"/>
</dbReference>
<comment type="catalytic activity">
    <reaction evidence="5">
        <text>(sulfur carrier)-H + L-cysteine = (sulfur carrier)-SH + L-alanine</text>
        <dbReference type="Rhea" id="RHEA:43892"/>
        <dbReference type="Rhea" id="RHEA-COMP:14737"/>
        <dbReference type="Rhea" id="RHEA-COMP:14739"/>
        <dbReference type="ChEBI" id="CHEBI:29917"/>
        <dbReference type="ChEBI" id="CHEBI:35235"/>
        <dbReference type="ChEBI" id="CHEBI:57972"/>
        <dbReference type="ChEBI" id="CHEBI:64428"/>
        <dbReference type="EC" id="2.8.1.7"/>
    </reaction>
</comment>
<comment type="similarity">
    <text evidence="2">Belongs to the class-V pyridoxal-phosphate-dependent aminotransferase family. Csd subfamily.</text>
</comment>
<dbReference type="EC" id="2.8.1.7" evidence="3"/>
<dbReference type="Gene3D" id="3.90.1150.10">
    <property type="entry name" value="Aspartate Aminotransferase, domain 1"/>
    <property type="match status" value="1"/>
</dbReference>
<accession>G9YPT9</accession>
<dbReference type="PANTHER" id="PTHR43586:SF4">
    <property type="entry name" value="ISOPENICILLIN N EPIMERASE"/>
    <property type="match status" value="1"/>
</dbReference>